<protein>
    <submittedName>
        <fullName evidence="2">Uncharacterized protein</fullName>
    </submittedName>
</protein>
<feature type="chain" id="PRO_5039675002" evidence="1">
    <location>
        <begin position="23"/>
        <end position="402"/>
    </location>
</feature>
<dbReference type="Proteomes" id="UP000824048">
    <property type="component" value="Unassembled WGS sequence"/>
</dbReference>
<dbReference type="PROSITE" id="PS51257">
    <property type="entry name" value="PROKAR_LIPOPROTEIN"/>
    <property type="match status" value="1"/>
</dbReference>
<dbReference type="AlphaFoldDB" id="A0A9D2JAE1"/>
<accession>A0A9D2JAE1</accession>
<evidence type="ECO:0000313" key="3">
    <source>
        <dbReference type="Proteomes" id="UP000824048"/>
    </source>
</evidence>
<proteinExistence type="predicted"/>
<reference evidence="2" key="2">
    <citation type="submission" date="2021-04" db="EMBL/GenBank/DDBJ databases">
        <authorList>
            <person name="Gilroy R."/>
        </authorList>
    </citation>
    <scope>NUCLEOTIDE SEQUENCE</scope>
    <source>
        <strain evidence="2">ChiSxjej1B13-11774</strain>
    </source>
</reference>
<organism evidence="2 3">
    <name type="scientific">Candidatus Gemmiger excrementigallinarum</name>
    <dbReference type="NCBI Taxonomy" id="2838609"/>
    <lineage>
        <taxon>Bacteria</taxon>
        <taxon>Bacillati</taxon>
        <taxon>Bacillota</taxon>
        <taxon>Clostridia</taxon>
        <taxon>Eubacteriales</taxon>
        <taxon>Gemmiger</taxon>
    </lineage>
</organism>
<evidence type="ECO:0000256" key="1">
    <source>
        <dbReference type="SAM" id="SignalP"/>
    </source>
</evidence>
<sequence>MKKRGLLSLALAAALLCGCTGADGKIYGQGKVLDYVDSVCTEPYELVGTELVAEEPDDMRYDFVTRERGLAFTAHSYLAAITIDATVTSWYTREISCDYVSRVHDLYREDIDAALAKGKTWLPEPEWMYAVTFADLDNITDTLLAADAIYSAELAYNPPEFLAEHPAATVHLVWQRSEAEALEHKTWVNLTDVSLTGQQDRQTLYDRLAGVYAQAVVDKKVEDGSVPAAYLAGKHRSRLDALELNGAPLAYDTEDNPYNPFGLITDDFLGAWYSYGADSYLLAMDIGYMSDGSSFPLIAREYALALGGSYTRETDEKGRSDSSWTIGGDTWRMRSTYRDGKVLDFTVEKNGQPLDLTWYTVDQESEVGATFCVGLPAEDFCRLFGLGYEADEDAGCLRFYTA</sequence>
<evidence type="ECO:0000313" key="2">
    <source>
        <dbReference type="EMBL" id="HIZ42413.1"/>
    </source>
</evidence>
<comment type="caution">
    <text evidence="2">The sequence shown here is derived from an EMBL/GenBank/DDBJ whole genome shotgun (WGS) entry which is preliminary data.</text>
</comment>
<name>A0A9D2JAE1_9FIRM</name>
<dbReference type="EMBL" id="DXBP01000049">
    <property type="protein sequence ID" value="HIZ42413.1"/>
    <property type="molecule type" value="Genomic_DNA"/>
</dbReference>
<keyword evidence="1" id="KW-0732">Signal</keyword>
<gene>
    <name evidence="2" type="ORF">H9811_07600</name>
</gene>
<feature type="signal peptide" evidence="1">
    <location>
        <begin position="1"/>
        <end position="22"/>
    </location>
</feature>
<reference evidence="2" key="1">
    <citation type="journal article" date="2021" name="PeerJ">
        <title>Extensive microbial diversity within the chicken gut microbiome revealed by metagenomics and culture.</title>
        <authorList>
            <person name="Gilroy R."/>
            <person name="Ravi A."/>
            <person name="Getino M."/>
            <person name="Pursley I."/>
            <person name="Horton D.L."/>
            <person name="Alikhan N.F."/>
            <person name="Baker D."/>
            <person name="Gharbi K."/>
            <person name="Hall N."/>
            <person name="Watson M."/>
            <person name="Adriaenssens E.M."/>
            <person name="Foster-Nyarko E."/>
            <person name="Jarju S."/>
            <person name="Secka A."/>
            <person name="Antonio M."/>
            <person name="Oren A."/>
            <person name="Chaudhuri R.R."/>
            <person name="La Ragione R."/>
            <person name="Hildebrand F."/>
            <person name="Pallen M.J."/>
        </authorList>
    </citation>
    <scope>NUCLEOTIDE SEQUENCE</scope>
    <source>
        <strain evidence="2">ChiSxjej1B13-11774</strain>
    </source>
</reference>